<dbReference type="PANTHER" id="PTHR47495">
    <property type="entry name" value="ALDEHYDE DEHYDROGENASE"/>
    <property type="match status" value="1"/>
</dbReference>
<dbReference type="InterPro" id="IPR006311">
    <property type="entry name" value="TAT_signal"/>
</dbReference>
<gene>
    <name evidence="2" type="ORF">GCM10007877_10060</name>
</gene>
<protein>
    <submittedName>
        <fullName evidence="2">Oxidoreductase subunit beta</fullName>
    </submittedName>
</protein>
<dbReference type="SUPFAM" id="SSF56003">
    <property type="entry name" value="Molybdenum cofactor-binding domain"/>
    <property type="match status" value="2"/>
</dbReference>
<dbReference type="AlphaFoldDB" id="A0AA37T5P4"/>
<dbReference type="InterPro" id="IPR046867">
    <property type="entry name" value="AldOxase/xan_DH_MoCoBD2"/>
</dbReference>
<dbReference type="Pfam" id="PF02738">
    <property type="entry name" value="MoCoBD_1"/>
    <property type="match status" value="1"/>
</dbReference>
<evidence type="ECO:0000313" key="3">
    <source>
        <dbReference type="Proteomes" id="UP001156870"/>
    </source>
</evidence>
<dbReference type="Gene3D" id="3.30.365.10">
    <property type="entry name" value="Aldehyde oxidase/xanthine dehydrogenase, molybdopterin binding domain"/>
    <property type="match status" value="4"/>
</dbReference>
<dbReference type="PROSITE" id="PS51318">
    <property type="entry name" value="TAT"/>
    <property type="match status" value="1"/>
</dbReference>
<dbReference type="Proteomes" id="UP001156870">
    <property type="component" value="Unassembled WGS sequence"/>
</dbReference>
<dbReference type="InterPro" id="IPR052516">
    <property type="entry name" value="N-heterocyclic_Hydroxylase"/>
</dbReference>
<dbReference type="EMBL" id="BSPD01000029">
    <property type="protein sequence ID" value="GLS25292.1"/>
    <property type="molecule type" value="Genomic_DNA"/>
</dbReference>
<feature type="domain" description="Aldehyde oxidase/xanthine dehydrogenase a/b hammerhead" evidence="1">
    <location>
        <begin position="210"/>
        <end position="288"/>
    </location>
</feature>
<dbReference type="RefSeq" id="WP_232593331.1">
    <property type="nucleotide sequence ID" value="NZ_BSPD01000029.1"/>
</dbReference>
<dbReference type="InterPro" id="IPR008274">
    <property type="entry name" value="AldOxase/xan_DH_MoCoBD1"/>
</dbReference>
<dbReference type="PROSITE" id="PS51257">
    <property type="entry name" value="PROKAR_LIPOPROTEIN"/>
    <property type="match status" value="1"/>
</dbReference>
<dbReference type="InterPro" id="IPR037165">
    <property type="entry name" value="AldOxase/xan_DH_Mopterin-bd_sf"/>
</dbReference>
<evidence type="ECO:0000259" key="1">
    <source>
        <dbReference type="SMART" id="SM01008"/>
    </source>
</evidence>
<accession>A0AA37T5P4</accession>
<keyword evidence="3" id="KW-1185">Reference proteome</keyword>
<evidence type="ECO:0000313" key="2">
    <source>
        <dbReference type="EMBL" id="GLS25292.1"/>
    </source>
</evidence>
<dbReference type="SMART" id="SM01008">
    <property type="entry name" value="Ald_Xan_dh_C"/>
    <property type="match status" value="1"/>
</dbReference>
<name>A0AA37T5P4_9GAMM</name>
<dbReference type="PIRSF" id="PIRSF036389">
    <property type="entry name" value="IOR_B"/>
    <property type="match status" value="1"/>
</dbReference>
<organism evidence="2 3">
    <name type="scientific">Marinibactrum halimedae</name>
    <dbReference type="NCBI Taxonomy" id="1444977"/>
    <lineage>
        <taxon>Bacteria</taxon>
        <taxon>Pseudomonadati</taxon>
        <taxon>Pseudomonadota</taxon>
        <taxon>Gammaproteobacteria</taxon>
        <taxon>Cellvibrionales</taxon>
        <taxon>Cellvibrionaceae</taxon>
        <taxon>Marinibactrum</taxon>
    </lineage>
</organism>
<dbReference type="Pfam" id="PF20256">
    <property type="entry name" value="MoCoBD_2"/>
    <property type="match status" value="2"/>
</dbReference>
<reference evidence="2 3" key="1">
    <citation type="journal article" date="2014" name="Int. J. Syst. Evol. Microbiol.">
        <title>Complete genome sequence of Corynebacterium casei LMG S-19264T (=DSM 44701T), isolated from a smear-ripened cheese.</title>
        <authorList>
            <consortium name="US DOE Joint Genome Institute (JGI-PGF)"/>
            <person name="Walter F."/>
            <person name="Albersmeier A."/>
            <person name="Kalinowski J."/>
            <person name="Ruckert C."/>
        </authorList>
    </citation>
    <scope>NUCLEOTIDE SEQUENCE [LARGE SCALE GENOMIC DNA]</scope>
    <source>
        <strain evidence="2 3">NBRC 110095</strain>
    </source>
</reference>
<proteinExistence type="predicted"/>
<dbReference type="PANTHER" id="PTHR47495:SF2">
    <property type="entry name" value="ALDEHYDE DEHYDROGENASE"/>
    <property type="match status" value="1"/>
</dbReference>
<sequence>MSQLKVSRRGFMGLLGAGSGGLVLSASLSGCASGNNAVQSPSPEALVLNAFLQITPENTVHFYLPREEMGQGSYHGLTTLVAEELDVLPERITVQHAPVNKAFNHPEFGMQGTGGSTSMKVSFYPLRQAGANARAMLVDAAAAELGVSPAQLKTEDGHIITTSGERHPYGRFVQLASTLPTPENVPLKNASDFNLIGKQRPRIDGISKSTGTAQFGIDVDLPNLHKAVIIRSPVYGAKPVKFDATEALKLADVAQVFAIDNGVAIVAKHIWTAKKAAKLVSVEWSNVPLASQSSTHIRDDFASALDTSEGEEHFKSGEGVQALQQAESSENSTVVEAEYWVPFLAHATMEPMNCTIQFNGPRCDIWLGTQMTGAVQSAVAYHGELDKENVFVHTTLLGGSFGRRGNLDYVVEAVEVGQAFSKSHPNTPVQIVWSREDDMRHDYYRPAALARLKASIDDQGQVQTWAATRSGGNMMSYILDEVIDVLAPGFLPNGMVDWLSKRGYGLFENWVVDPSSVEGLHEDYDVPNKEVRHVTVDHGMRLGFLRSVGHSYTGFFKESFMDELAIKANMDPVEMRLNHTQSSPRLNGVIREVAKVAQWGKPQQGRFQGIAAHRSFDSYVAQIAEVSVEGSKITVHKVTCVVDCGRAVNPDMVKAQMEGGIIFGLSAALYGEITFKEGAVEQSNFHDYRLVRLAEAPEVEVHIIDSQEDPTGVGEPGVPPIAPAVANAVFQATGQRLRSLPLKLA</sequence>
<dbReference type="InterPro" id="IPR012368">
    <property type="entry name" value="OxRdtase_Mopterin-bd_su_IorB"/>
</dbReference>
<dbReference type="GO" id="GO:0016491">
    <property type="term" value="F:oxidoreductase activity"/>
    <property type="evidence" value="ECO:0007669"/>
    <property type="project" value="InterPro"/>
</dbReference>
<dbReference type="Gene3D" id="3.90.1170.50">
    <property type="entry name" value="Aldehyde oxidase/xanthine dehydrogenase, a/b hammerhead"/>
    <property type="match status" value="1"/>
</dbReference>
<comment type="caution">
    <text evidence="2">The sequence shown here is derived from an EMBL/GenBank/DDBJ whole genome shotgun (WGS) entry which is preliminary data.</text>
</comment>
<dbReference type="InterPro" id="IPR000674">
    <property type="entry name" value="Ald_Oxase/Xan_DH_a/b"/>
</dbReference>